<dbReference type="InterPro" id="IPR053138">
    <property type="entry name" value="N-alpha-Ac-DABA_deacetylase"/>
</dbReference>
<keyword evidence="2" id="KW-0479">Metal-binding</keyword>
<feature type="domain" description="Succinylglutamate desuccinylase/Aspartoacylase catalytic" evidence="5">
    <location>
        <begin position="71"/>
        <end position="258"/>
    </location>
</feature>
<name>A0A239G6K3_9PSED</name>
<dbReference type="InterPro" id="IPR055438">
    <property type="entry name" value="AstE_AspA_cat"/>
</dbReference>
<evidence type="ECO:0000313" key="6">
    <source>
        <dbReference type="EMBL" id="SNS64605.1"/>
    </source>
</evidence>
<evidence type="ECO:0000256" key="1">
    <source>
        <dbReference type="ARBA" id="ARBA00001947"/>
    </source>
</evidence>
<evidence type="ECO:0000256" key="4">
    <source>
        <dbReference type="ARBA" id="ARBA00022833"/>
    </source>
</evidence>
<dbReference type="SUPFAM" id="SSF53187">
    <property type="entry name" value="Zn-dependent exopeptidases"/>
    <property type="match status" value="1"/>
</dbReference>
<organism evidence="6 7">
    <name type="scientific">Pseudomonas segetis</name>
    <dbReference type="NCBI Taxonomy" id="298908"/>
    <lineage>
        <taxon>Bacteria</taxon>
        <taxon>Pseudomonadati</taxon>
        <taxon>Pseudomonadota</taxon>
        <taxon>Gammaproteobacteria</taxon>
        <taxon>Pseudomonadales</taxon>
        <taxon>Pseudomonadaceae</taxon>
        <taxon>Pseudomonas</taxon>
    </lineage>
</organism>
<dbReference type="CDD" id="cd06252">
    <property type="entry name" value="M14_ASTE_ASPA-like"/>
    <property type="match status" value="1"/>
</dbReference>
<dbReference type="Gene3D" id="3.40.630.10">
    <property type="entry name" value="Zn peptidases"/>
    <property type="match status" value="1"/>
</dbReference>
<dbReference type="PANTHER" id="PTHR37326:SF1">
    <property type="entry name" value="BLL3975 PROTEIN"/>
    <property type="match status" value="1"/>
</dbReference>
<dbReference type="InterPro" id="IPR014336">
    <property type="entry name" value="DoeB"/>
</dbReference>
<gene>
    <name evidence="6" type="ORF">SAMN05216255_2945</name>
</gene>
<keyword evidence="7" id="KW-1185">Reference proteome</keyword>
<dbReference type="Pfam" id="PF24827">
    <property type="entry name" value="AstE_AspA_cat"/>
    <property type="match status" value="1"/>
</dbReference>
<dbReference type="GO" id="GO:0046872">
    <property type="term" value="F:metal ion binding"/>
    <property type="evidence" value="ECO:0007669"/>
    <property type="project" value="UniProtKB-KW"/>
</dbReference>
<dbReference type="NCBIfam" id="TIGR02994">
    <property type="entry name" value="ectoine_eutE"/>
    <property type="match status" value="1"/>
</dbReference>
<protein>
    <submittedName>
        <fullName evidence="6">N-alpha-acetyl-L-2,4-diaminobutyrate deacetylase</fullName>
    </submittedName>
</protein>
<evidence type="ECO:0000256" key="2">
    <source>
        <dbReference type="ARBA" id="ARBA00022723"/>
    </source>
</evidence>
<dbReference type="Proteomes" id="UP000242915">
    <property type="component" value="Unassembled WGS sequence"/>
</dbReference>
<evidence type="ECO:0000259" key="5">
    <source>
        <dbReference type="Pfam" id="PF24827"/>
    </source>
</evidence>
<reference evidence="7" key="1">
    <citation type="submission" date="2017-06" db="EMBL/GenBank/DDBJ databases">
        <authorList>
            <person name="Varghese N."/>
            <person name="Submissions S."/>
        </authorList>
    </citation>
    <scope>NUCLEOTIDE SEQUENCE [LARGE SCALE GENOMIC DNA]</scope>
    <source>
        <strain evidence="7">CIP 108523</strain>
    </source>
</reference>
<keyword evidence="3" id="KW-0378">Hydrolase</keyword>
<sequence length="357" mass="38212">MSIAAMNISPEAELQTTRTPGAKTLAASTISVTVDFDQDGVQHGFLKLPYSHDLSAWGCIMIPITVVKNGNGPTALMTGGNHGDEYEGITALLKLASELRAGDVQGRVIIVPAMNYPAVQNASRTSPIDKGNMNRSFPGNPYGSMTERIADYFQRTLIPLCDYALDIHSGGKTLDILPFAAAHRLQDPEQEAKCIAGAQAFGTAASMILFELDAASLYDTAVEAQGKVFVTTELGGGGTSTPKTMALADRGVRNFLRFAGITQGQLEPADEPQVLLDMPDASCYVQSLHRGILELNLSIGDRVRRGDLVARVHAFERTGTPAVEYHAERDGLLVARRFPALVDIGDTLAVIADIVEN</sequence>
<dbReference type="InterPro" id="IPR043795">
    <property type="entry name" value="N-alpha-Ac-DABA-like"/>
</dbReference>
<comment type="cofactor">
    <cofactor evidence="1">
        <name>Zn(2+)</name>
        <dbReference type="ChEBI" id="CHEBI:29105"/>
    </cofactor>
</comment>
<keyword evidence="4" id="KW-0862">Zinc</keyword>
<dbReference type="PIRSF" id="PIRSF039012">
    <property type="entry name" value="ASP"/>
    <property type="match status" value="1"/>
</dbReference>
<accession>A0A239G6K3</accession>
<dbReference type="EMBL" id="FZOG01000003">
    <property type="protein sequence ID" value="SNS64605.1"/>
    <property type="molecule type" value="Genomic_DNA"/>
</dbReference>
<dbReference type="AlphaFoldDB" id="A0A239G6K3"/>
<dbReference type="PANTHER" id="PTHR37326">
    <property type="entry name" value="BLL3975 PROTEIN"/>
    <property type="match status" value="1"/>
</dbReference>
<proteinExistence type="predicted"/>
<dbReference type="GO" id="GO:0016811">
    <property type="term" value="F:hydrolase activity, acting on carbon-nitrogen (but not peptide) bonds, in linear amides"/>
    <property type="evidence" value="ECO:0007669"/>
    <property type="project" value="InterPro"/>
</dbReference>
<evidence type="ECO:0000256" key="3">
    <source>
        <dbReference type="ARBA" id="ARBA00022801"/>
    </source>
</evidence>
<dbReference type="GO" id="GO:0016788">
    <property type="term" value="F:hydrolase activity, acting on ester bonds"/>
    <property type="evidence" value="ECO:0007669"/>
    <property type="project" value="InterPro"/>
</dbReference>
<evidence type="ECO:0000313" key="7">
    <source>
        <dbReference type="Proteomes" id="UP000242915"/>
    </source>
</evidence>